<protein>
    <submittedName>
        <fullName evidence="1">Carboxypeptidase regulatory-like domain-containing protein</fullName>
    </submittedName>
</protein>
<gene>
    <name evidence="1" type="ORF">F0U60_29505</name>
</gene>
<name>A0ABY9WXF9_9BACT</name>
<dbReference type="PROSITE" id="PS51257">
    <property type="entry name" value="PROKAR_LIPOPROTEIN"/>
    <property type="match status" value="1"/>
</dbReference>
<organism evidence="1 2">
    <name type="scientific">Archangium minus</name>
    <dbReference type="NCBI Taxonomy" id="83450"/>
    <lineage>
        <taxon>Bacteria</taxon>
        <taxon>Pseudomonadati</taxon>
        <taxon>Myxococcota</taxon>
        <taxon>Myxococcia</taxon>
        <taxon>Myxococcales</taxon>
        <taxon>Cystobacterineae</taxon>
        <taxon>Archangiaceae</taxon>
        <taxon>Archangium</taxon>
    </lineage>
</organism>
<evidence type="ECO:0000313" key="1">
    <source>
        <dbReference type="EMBL" id="WNG47808.1"/>
    </source>
</evidence>
<dbReference type="SUPFAM" id="SSF49464">
    <property type="entry name" value="Carboxypeptidase regulatory domain-like"/>
    <property type="match status" value="1"/>
</dbReference>
<dbReference type="Gene3D" id="2.60.40.1120">
    <property type="entry name" value="Carboxypeptidase-like, regulatory domain"/>
    <property type="match status" value="1"/>
</dbReference>
<accession>A0ABY9WXF9</accession>
<evidence type="ECO:0000313" key="2">
    <source>
        <dbReference type="Proteomes" id="UP001611383"/>
    </source>
</evidence>
<dbReference type="RefSeq" id="WP_395804568.1">
    <property type="nucleotide sequence ID" value="NZ_CP043494.1"/>
</dbReference>
<sequence>MRQLSPRLTTSVLLAALVAGCAPGHDYDTFIGCRSDSECDEDEVCFIDGCGNPGKDIVVEVVPNPKAGLHAQDFRVDDLRSQQNIELLDPATLQGQVLVQGESSTSGYPASVTLRMTGESLLIPGVRRYHESTFVPQNGGYSLPVASGHYSVTLLATNSEQPPLTSTRDVQPGRAVSLDFLLPDTSKLVRLSGAVVDQAGKPMDVDMEVQALDDQLRPLSQRVLATRLAEGKFTLALPPSAAQRDTVILQVLPTSAASLVPQKLFTVSPRPDRQQTLSMGDYGEPVRFLGRVLNRTGQPVPHASVYLAGGVSGGGQYRSQTVLTDENGRFELLTLPSGPSSSMTLSVIPPSGSSAGYTQRYVNVPRVSVTETQDVVCQERMKVRGSLLKPSDSEPAAGVRVVAEPIEELPGWPRPTVSVEAPRPTDDQGNFELALDPGRYRFDFIPTEDLPIVSRIVLVRPEEDEPSVEPLELTTFTLSKGRRVTGQVNFNGGRMARVSAPYASIRFFRVVEVEGKPSPLLLAQTLTDQNGNYSTTLPAR</sequence>
<keyword evidence="2" id="KW-1185">Reference proteome</keyword>
<proteinExistence type="predicted"/>
<dbReference type="InterPro" id="IPR008969">
    <property type="entry name" value="CarboxyPept-like_regulatory"/>
</dbReference>
<dbReference type="EMBL" id="CP043494">
    <property type="protein sequence ID" value="WNG47808.1"/>
    <property type="molecule type" value="Genomic_DNA"/>
</dbReference>
<dbReference type="Proteomes" id="UP001611383">
    <property type="component" value="Chromosome"/>
</dbReference>
<reference evidence="1 2" key="1">
    <citation type="submission" date="2019-08" db="EMBL/GenBank/DDBJ databases">
        <title>Archangium and Cystobacter genomes.</title>
        <authorList>
            <person name="Chen I.-C.K."/>
            <person name="Wielgoss S."/>
        </authorList>
    </citation>
    <scope>NUCLEOTIDE SEQUENCE [LARGE SCALE GENOMIC DNA]</scope>
    <source>
        <strain evidence="1 2">Cbm 6</strain>
    </source>
</reference>